<name>A0ABP0BAC8_9PEZI</name>
<organism evidence="9 10">
    <name type="scientific">Sporothrix bragantina</name>
    <dbReference type="NCBI Taxonomy" id="671064"/>
    <lineage>
        <taxon>Eukaryota</taxon>
        <taxon>Fungi</taxon>
        <taxon>Dikarya</taxon>
        <taxon>Ascomycota</taxon>
        <taxon>Pezizomycotina</taxon>
        <taxon>Sordariomycetes</taxon>
        <taxon>Sordariomycetidae</taxon>
        <taxon>Ophiostomatales</taxon>
        <taxon>Ophiostomataceae</taxon>
        <taxon>Sporothrix</taxon>
    </lineage>
</organism>
<evidence type="ECO:0000256" key="1">
    <source>
        <dbReference type="ARBA" id="ARBA00004141"/>
    </source>
</evidence>
<feature type="transmembrane region" description="Helical" evidence="6">
    <location>
        <begin position="141"/>
        <end position="160"/>
    </location>
</feature>
<comment type="subcellular location">
    <subcellularLocation>
        <location evidence="1">Membrane</location>
        <topology evidence="1">Multi-pass membrane protein</topology>
    </subcellularLocation>
</comment>
<evidence type="ECO:0000256" key="5">
    <source>
        <dbReference type="ARBA" id="ARBA00023136"/>
    </source>
</evidence>
<feature type="chain" id="PRO_5045705869" description="Major facilitator superfamily (MFS) profile domain-containing protein" evidence="7">
    <location>
        <begin position="27"/>
        <end position="496"/>
    </location>
</feature>
<dbReference type="EMBL" id="CAWUHC010000017">
    <property type="protein sequence ID" value="CAK7216450.1"/>
    <property type="molecule type" value="Genomic_DNA"/>
</dbReference>
<feature type="transmembrane region" description="Helical" evidence="6">
    <location>
        <begin position="81"/>
        <end position="101"/>
    </location>
</feature>
<feature type="transmembrane region" description="Helical" evidence="6">
    <location>
        <begin position="331"/>
        <end position="350"/>
    </location>
</feature>
<comment type="caution">
    <text evidence="9">The sequence shown here is derived from an EMBL/GenBank/DDBJ whole genome shotgun (WGS) entry which is preliminary data.</text>
</comment>
<evidence type="ECO:0000256" key="6">
    <source>
        <dbReference type="SAM" id="Phobius"/>
    </source>
</evidence>
<keyword evidence="10" id="KW-1185">Reference proteome</keyword>
<feature type="domain" description="Major facilitator superfamily (MFS) profile" evidence="8">
    <location>
        <begin position="14"/>
        <end position="454"/>
    </location>
</feature>
<dbReference type="InterPro" id="IPR050360">
    <property type="entry name" value="MFS_Sugar_Transporters"/>
</dbReference>
<evidence type="ECO:0000256" key="3">
    <source>
        <dbReference type="ARBA" id="ARBA00022692"/>
    </source>
</evidence>
<dbReference type="InterPro" id="IPR005829">
    <property type="entry name" value="Sugar_transporter_CS"/>
</dbReference>
<dbReference type="PROSITE" id="PS00217">
    <property type="entry name" value="SUGAR_TRANSPORT_2"/>
    <property type="match status" value="1"/>
</dbReference>
<dbReference type="InterPro" id="IPR020846">
    <property type="entry name" value="MFS_dom"/>
</dbReference>
<dbReference type="Proteomes" id="UP001642406">
    <property type="component" value="Unassembled WGS sequence"/>
</dbReference>
<accession>A0ABP0BAC8</accession>
<dbReference type="InterPro" id="IPR036259">
    <property type="entry name" value="MFS_trans_sf"/>
</dbReference>
<evidence type="ECO:0000256" key="4">
    <source>
        <dbReference type="ARBA" id="ARBA00022989"/>
    </source>
</evidence>
<evidence type="ECO:0000313" key="10">
    <source>
        <dbReference type="Proteomes" id="UP001642406"/>
    </source>
</evidence>
<reference evidence="9 10" key="1">
    <citation type="submission" date="2024-01" db="EMBL/GenBank/DDBJ databases">
        <authorList>
            <person name="Allen C."/>
            <person name="Tagirdzhanova G."/>
        </authorList>
    </citation>
    <scope>NUCLEOTIDE SEQUENCE [LARGE SCALE GENOMIC DNA]</scope>
</reference>
<dbReference type="PANTHER" id="PTHR48022">
    <property type="entry name" value="PLASTIDIC GLUCOSE TRANSPORTER 4"/>
    <property type="match status" value="1"/>
</dbReference>
<dbReference type="Pfam" id="PF00083">
    <property type="entry name" value="Sugar_tr"/>
    <property type="match status" value="1"/>
</dbReference>
<keyword evidence="5 6" id="KW-0472">Membrane</keyword>
<feature type="transmembrane region" description="Helical" evidence="6">
    <location>
        <begin position="362"/>
        <end position="381"/>
    </location>
</feature>
<gene>
    <name evidence="9" type="ORF">SBRCBS47491_002828</name>
</gene>
<feature type="transmembrane region" description="Helical" evidence="6">
    <location>
        <begin position="429"/>
        <end position="448"/>
    </location>
</feature>
<evidence type="ECO:0000256" key="2">
    <source>
        <dbReference type="ARBA" id="ARBA00010992"/>
    </source>
</evidence>
<dbReference type="InterPro" id="IPR005828">
    <property type="entry name" value="MFS_sugar_transport-like"/>
</dbReference>
<dbReference type="PROSITE" id="PS00216">
    <property type="entry name" value="SUGAR_TRANSPORT_1"/>
    <property type="match status" value="1"/>
</dbReference>
<evidence type="ECO:0000256" key="7">
    <source>
        <dbReference type="SAM" id="SignalP"/>
    </source>
</evidence>
<dbReference type="SUPFAM" id="SSF103473">
    <property type="entry name" value="MFS general substrate transporter"/>
    <property type="match status" value="1"/>
</dbReference>
<evidence type="ECO:0000313" key="9">
    <source>
        <dbReference type="EMBL" id="CAK7216450.1"/>
    </source>
</evidence>
<sequence length="496" mass="53217">MGKSTRLTLTTMLVIAVCIVDSVTIAYDGSLMGSLNVMPSYQSYFHLTTATTAVNTCATFLGSIAIGPVTGLLIDRRGRKFGLYSAVVMNVLGAAISGGAVNIGMFIAGRIIIGVGVGLGQTTAGAYIAETTAPQLRSLALGLYFACWAAGSLIAAGISFGSSSLEPSNWAWRLPSILQAAPAILVSMIVYFAPESPRWLVCQDRREEALLVLARINGAGDNVNDADVQVQFREIVDTLDYEKTADGRSMNIVDMVKTPANRKRLFLALSIAPLSMLTGSSIITYYFGSMLDQAGVTDATTQLQINVILSAWQLVTSVAGALLADRLGRRLLCLLSLGLCSFFFYLFGGLTARYGSSDYNPGTYGTIACMFLFLGSYAFGITPLTPMYGPEVLSYNMRANGLALQGILIKCGGVLVAMAFPYMMAAIGWKTYVVNASWNLLFWVYVYFQWVETRRLTLEEVDALFDGVVHFRDNASLEKGAGESKADDVAVSSVAA</sequence>
<feature type="transmembrane region" description="Helical" evidence="6">
    <location>
        <begin position="172"/>
        <end position="193"/>
    </location>
</feature>
<keyword evidence="4 6" id="KW-1133">Transmembrane helix</keyword>
<feature type="transmembrane region" description="Helical" evidence="6">
    <location>
        <begin position="265"/>
        <end position="287"/>
    </location>
</feature>
<dbReference type="PROSITE" id="PS50850">
    <property type="entry name" value="MFS"/>
    <property type="match status" value="1"/>
</dbReference>
<keyword evidence="7" id="KW-0732">Signal</keyword>
<feature type="transmembrane region" description="Helical" evidence="6">
    <location>
        <begin position="50"/>
        <end position="74"/>
    </location>
</feature>
<feature type="transmembrane region" description="Helical" evidence="6">
    <location>
        <begin position="307"/>
        <end position="324"/>
    </location>
</feature>
<protein>
    <recommendedName>
        <fullName evidence="8">Major facilitator superfamily (MFS) profile domain-containing protein</fullName>
    </recommendedName>
</protein>
<comment type="similarity">
    <text evidence="2">Belongs to the major facilitator superfamily. Sugar transporter (TC 2.A.1.1) family.</text>
</comment>
<keyword evidence="3 6" id="KW-0812">Transmembrane</keyword>
<feature type="transmembrane region" description="Helical" evidence="6">
    <location>
        <begin position="402"/>
        <end position="423"/>
    </location>
</feature>
<feature type="signal peptide" evidence="7">
    <location>
        <begin position="1"/>
        <end position="26"/>
    </location>
</feature>
<feature type="transmembrane region" description="Helical" evidence="6">
    <location>
        <begin position="107"/>
        <end position="129"/>
    </location>
</feature>
<proteinExistence type="inferred from homology"/>
<dbReference type="PANTHER" id="PTHR48022:SF31">
    <property type="entry name" value="HEXOSE TRANSPORTER"/>
    <property type="match status" value="1"/>
</dbReference>
<dbReference type="Gene3D" id="1.20.1250.20">
    <property type="entry name" value="MFS general substrate transporter like domains"/>
    <property type="match status" value="1"/>
</dbReference>
<evidence type="ECO:0000259" key="8">
    <source>
        <dbReference type="PROSITE" id="PS50850"/>
    </source>
</evidence>